<gene>
    <name evidence="3" type="ORF">NCTC9836_02795</name>
</gene>
<sequence>MKKTLYFVLVMLMSIMFISCKANDKIKELNENQEDKFNSKIATQTVKNYLEAISKGDINTVKRLSVESMWDKSLEFISSDINICGYNIEDSNELKDSLLVKAKVSRVSNKDSRANLDSYSIKVIKEDAEEYKISDINVTTEKEAFYEDEEIRIRNKDNVKTNLLIDKSGIPQYGFSKNDKGSMMKISIPKTNFGVIAFSFSGDRIAVSTYDKDSFVAIIKLDESLMVQGGSSSEETGGANGGSKGSSRVKVRETPVGKEITSLDILKDTMIKNLCFSLDEKYFMTQYEVKDKGMGVRVYDVDKGNLLNIDLEKEFPIEEFNVTFYSFDKDGMIFDVSAKEGKDREKQGRWKIELKDMKLTKM</sequence>
<dbReference type="Proteomes" id="UP000254664">
    <property type="component" value="Unassembled WGS sequence"/>
</dbReference>
<evidence type="ECO:0000256" key="1">
    <source>
        <dbReference type="SAM" id="MobiDB-lite"/>
    </source>
</evidence>
<feature type="chain" id="PRO_5038750865" evidence="2">
    <location>
        <begin position="23"/>
        <end position="362"/>
    </location>
</feature>
<evidence type="ECO:0000256" key="2">
    <source>
        <dbReference type="SAM" id="SignalP"/>
    </source>
</evidence>
<feature type="region of interest" description="Disordered" evidence="1">
    <location>
        <begin position="229"/>
        <end position="251"/>
    </location>
</feature>
<dbReference type="AlphaFoldDB" id="A0A381JBM4"/>
<dbReference type="SUPFAM" id="SSF82171">
    <property type="entry name" value="DPP6 N-terminal domain-like"/>
    <property type="match status" value="1"/>
</dbReference>
<protein>
    <submittedName>
        <fullName evidence="3">Putative phage head-tail adaptor</fullName>
    </submittedName>
</protein>
<organism evidence="3 4">
    <name type="scientific">Clostridium putrefaciens</name>
    <dbReference type="NCBI Taxonomy" id="99675"/>
    <lineage>
        <taxon>Bacteria</taxon>
        <taxon>Bacillati</taxon>
        <taxon>Bacillota</taxon>
        <taxon>Clostridia</taxon>
        <taxon>Eubacteriales</taxon>
        <taxon>Clostridiaceae</taxon>
        <taxon>Clostridium</taxon>
    </lineage>
</organism>
<name>A0A381JBM4_9CLOT</name>
<reference evidence="3 4" key="1">
    <citation type="submission" date="2018-06" db="EMBL/GenBank/DDBJ databases">
        <authorList>
            <consortium name="Pathogen Informatics"/>
            <person name="Doyle S."/>
        </authorList>
    </citation>
    <scope>NUCLEOTIDE SEQUENCE [LARGE SCALE GENOMIC DNA]</scope>
    <source>
        <strain evidence="3 4">NCTC9836</strain>
    </source>
</reference>
<dbReference type="RefSeq" id="WP_115642215.1">
    <property type="nucleotide sequence ID" value="NZ_UFWZ01000001.1"/>
</dbReference>
<evidence type="ECO:0000313" key="3">
    <source>
        <dbReference type="EMBL" id="SUY48393.1"/>
    </source>
</evidence>
<dbReference type="OrthoDB" id="1950593at2"/>
<keyword evidence="4" id="KW-1185">Reference proteome</keyword>
<dbReference type="PROSITE" id="PS51257">
    <property type="entry name" value="PROKAR_LIPOPROTEIN"/>
    <property type="match status" value="1"/>
</dbReference>
<dbReference type="EMBL" id="UFWZ01000001">
    <property type="protein sequence ID" value="SUY48393.1"/>
    <property type="molecule type" value="Genomic_DNA"/>
</dbReference>
<evidence type="ECO:0000313" key="4">
    <source>
        <dbReference type="Proteomes" id="UP000254664"/>
    </source>
</evidence>
<accession>A0A381JBM4</accession>
<proteinExistence type="predicted"/>
<keyword evidence="2" id="KW-0732">Signal</keyword>
<feature type="signal peptide" evidence="2">
    <location>
        <begin position="1"/>
        <end position="22"/>
    </location>
</feature>